<dbReference type="Pfam" id="PF00582">
    <property type="entry name" value="Usp"/>
    <property type="match status" value="1"/>
</dbReference>
<proteinExistence type="inferred from homology"/>
<keyword evidence="4" id="KW-1185">Reference proteome</keyword>
<dbReference type="PRINTS" id="PR01438">
    <property type="entry name" value="UNVRSLSTRESS"/>
</dbReference>
<reference evidence="4" key="1">
    <citation type="submission" date="2019-03" db="EMBL/GenBank/DDBJ databases">
        <title>Aquabacterium pictum sp.nov., the first bacteriochlorophyll a-containing freshwater bacterium in the genus Aquabacterium of the class Betaproteobacteria.</title>
        <authorList>
            <person name="Hirose S."/>
            <person name="Tank M."/>
            <person name="Hara E."/>
            <person name="Tamaki H."/>
            <person name="Takaichi S."/>
            <person name="Haruta S."/>
            <person name="Hanada S."/>
        </authorList>
    </citation>
    <scope>NUCLEOTIDE SEQUENCE [LARGE SCALE GENOMIC DNA]</scope>
    <source>
        <strain evidence="4">W35</strain>
    </source>
</reference>
<name>A0A480AT30_9BURK</name>
<sequence>MKILVPVDGSPFTKRMLAYLAAHDEWLGETHQYTLLHVTPAVPPRAAAVLDKTVLQEHYAAESEKVFKPIRAFFNKQKIRAEFVAKVGPAADTIAALATKGQFDLLMMGSHGHGLLGNLVLGSVTTKVMAQCGVPVLIVR</sequence>
<dbReference type="Proteomes" id="UP000301751">
    <property type="component" value="Unassembled WGS sequence"/>
</dbReference>
<feature type="domain" description="UspA" evidence="2">
    <location>
        <begin position="2"/>
        <end position="140"/>
    </location>
</feature>
<comment type="caution">
    <text evidence="3">The sequence shown here is derived from an EMBL/GenBank/DDBJ whole genome shotgun (WGS) entry which is preliminary data.</text>
</comment>
<evidence type="ECO:0000313" key="3">
    <source>
        <dbReference type="EMBL" id="GCL64543.1"/>
    </source>
</evidence>
<dbReference type="EMBL" id="BJCL01000010">
    <property type="protein sequence ID" value="GCL64543.1"/>
    <property type="molecule type" value="Genomic_DNA"/>
</dbReference>
<dbReference type="InterPro" id="IPR014729">
    <property type="entry name" value="Rossmann-like_a/b/a_fold"/>
</dbReference>
<dbReference type="AlphaFoldDB" id="A0A480AT30"/>
<comment type="similarity">
    <text evidence="1">Belongs to the universal stress protein A family.</text>
</comment>
<dbReference type="InterPro" id="IPR006016">
    <property type="entry name" value="UspA"/>
</dbReference>
<evidence type="ECO:0000259" key="2">
    <source>
        <dbReference type="Pfam" id="PF00582"/>
    </source>
</evidence>
<dbReference type="OrthoDB" id="9792500at2"/>
<dbReference type="InterPro" id="IPR006015">
    <property type="entry name" value="Universal_stress_UspA"/>
</dbReference>
<dbReference type="PANTHER" id="PTHR46268:SF6">
    <property type="entry name" value="UNIVERSAL STRESS PROTEIN UP12"/>
    <property type="match status" value="1"/>
</dbReference>
<accession>A0A480AT30</accession>
<protein>
    <submittedName>
        <fullName evidence="3">Universal stress protein</fullName>
    </submittedName>
</protein>
<dbReference type="CDD" id="cd00293">
    <property type="entry name" value="USP-like"/>
    <property type="match status" value="1"/>
</dbReference>
<dbReference type="PANTHER" id="PTHR46268">
    <property type="entry name" value="STRESS RESPONSE PROTEIN NHAX"/>
    <property type="match status" value="1"/>
</dbReference>
<organism evidence="3 4">
    <name type="scientific">Pseudaquabacterium pictum</name>
    <dbReference type="NCBI Taxonomy" id="2315236"/>
    <lineage>
        <taxon>Bacteria</taxon>
        <taxon>Pseudomonadati</taxon>
        <taxon>Pseudomonadota</taxon>
        <taxon>Betaproteobacteria</taxon>
        <taxon>Burkholderiales</taxon>
        <taxon>Sphaerotilaceae</taxon>
        <taxon>Pseudaquabacterium</taxon>
    </lineage>
</organism>
<evidence type="ECO:0000256" key="1">
    <source>
        <dbReference type="ARBA" id="ARBA00008791"/>
    </source>
</evidence>
<dbReference type="SUPFAM" id="SSF52402">
    <property type="entry name" value="Adenine nucleotide alpha hydrolases-like"/>
    <property type="match status" value="1"/>
</dbReference>
<gene>
    <name evidence="3" type="ORF">AQPW35_36240</name>
</gene>
<evidence type="ECO:0000313" key="4">
    <source>
        <dbReference type="Proteomes" id="UP000301751"/>
    </source>
</evidence>
<dbReference type="RefSeq" id="WP_137734275.1">
    <property type="nucleotide sequence ID" value="NZ_BJCL01000010.1"/>
</dbReference>
<dbReference type="Gene3D" id="3.40.50.620">
    <property type="entry name" value="HUPs"/>
    <property type="match status" value="1"/>
</dbReference>